<dbReference type="RefSeq" id="WP_209530507.1">
    <property type="nucleotide sequence ID" value="NZ_JAEEGA010000012.1"/>
</dbReference>
<organism evidence="2 3">
    <name type="scientific">Vagococcus allomyrinae</name>
    <dbReference type="NCBI Taxonomy" id="2794353"/>
    <lineage>
        <taxon>Bacteria</taxon>
        <taxon>Bacillati</taxon>
        <taxon>Bacillota</taxon>
        <taxon>Bacilli</taxon>
        <taxon>Lactobacillales</taxon>
        <taxon>Enterococcaceae</taxon>
        <taxon>Vagococcus</taxon>
    </lineage>
</organism>
<keyword evidence="1" id="KW-0472">Membrane</keyword>
<keyword evidence="3" id="KW-1185">Reference proteome</keyword>
<keyword evidence="1" id="KW-0812">Transmembrane</keyword>
<comment type="caution">
    <text evidence="2">The sequence shown here is derived from an EMBL/GenBank/DDBJ whole genome shotgun (WGS) entry which is preliminary data.</text>
</comment>
<keyword evidence="1" id="KW-1133">Transmembrane helix</keyword>
<dbReference type="InterPro" id="IPR021214">
    <property type="entry name" value="DUF2568"/>
</dbReference>
<gene>
    <name evidence="2" type="ORF">I6N95_17760</name>
</gene>
<evidence type="ECO:0000313" key="2">
    <source>
        <dbReference type="EMBL" id="MBP1042866.1"/>
    </source>
</evidence>
<evidence type="ECO:0000256" key="1">
    <source>
        <dbReference type="SAM" id="Phobius"/>
    </source>
</evidence>
<dbReference type="EMBL" id="JAEEGA010000012">
    <property type="protein sequence ID" value="MBP1042866.1"/>
    <property type="molecule type" value="Genomic_DNA"/>
</dbReference>
<dbReference type="Proteomes" id="UP000674938">
    <property type="component" value="Unassembled WGS sequence"/>
</dbReference>
<reference evidence="2" key="1">
    <citation type="submission" date="2020-12" db="EMBL/GenBank/DDBJ databases">
        <title>Vagococcus allomyrinae sp. nov. and Enterococcus lavae sp. nov., isolated from the larvae of Allomyrina dichotoma.</title>
        <authorList>
            <person name="Lee S.D."/>
        </authorList>
    </citation>
    <scope>NUCLEOTIDE SEQUENCE</scope>
    <source>
        <strain evidence="2">BWB3-3</strain>
    </source>
</reference>
<feature type="transmembrane region" description="Helical" evidence="1">
    <location>
        <begin position="31"/>
        <end position="51"/>
    </location>
</feature>
<dbReference type="AlphaFoldDB" id="A0A940SX43"/>
<name>A0A940SX43_9ENTE</name>
<sequence>MKNISNIFRFTLEVSSILLLVISGFKHYTGLLKLVVALILPIAIIVLWSILMAPKSAYRVNEIFRLIIELILFGSIAFLLYYNGEKELFKIYSVWAIVSTFLDHML</sequence>
<dbReference type="Pfam" id="PF10823">
    <property type="entry name" value="DUF2568"/>
    <property type="match status" value="1"/>
</dbReference>
<protein>
    <submittedName>
        <fullName evidence="2">YrdB family protein</fullName>
    </submittedName>
</protein>
<feature type="transmembrane region" description="Helical" evidence="1">
    <location>
        <begin position="7"/>
        <end position="25"/>
    </location>
</feature>
<accession>A0A940SX43</accession>
<feature type="transmembrane region" description="Helical" evidence="1">
    <location>
        <begin position="63"/>
        <end position="82"/>
    </location>
</feature>
<proteinExistence type="predicted"/>
<evidence type="ECO:0000313" key="3">
    <source>
        <dbReference type="Proteomes" id="UP000674938"/>
    </source>
</evidence>